<dbReference type="EMBL" id="CP039346">
    <property type="protein sequence ID" value="QCD83692.1"/>
    <property type="molecule type" value="Genomic_DNA"/>
</dbReference>
<keyword evidence="4 6" id="KW-0472">Membrane</keyword>
<keyword evidence="8" id="KW-1185">Reference proteome</keyword>
<organism evidence="7 8">
    <name type="scientific">Vigna unguiculata</name>
    <name type="common">Cowpea</name>
    <dbReference type="NCBI Taxonomy" id="3917"/>
    <lineage>
        <taxon>Eukaryota</taxon>
        <taxon>Viridiplantae</taxon>
        <taxon>Streptophyta</taxon>
        <taxon>Embryophyta</taxon>
        <taxon>Tracheophyta</taxon>
        <taxon>Spermatophyta</taxon>
        <taxon>Magnoliopsida</taxon>
        <taxon>eudicotyledons</taxon>
        <taxon>Gunneridae</taxon>
        <taxon>Pentapetalae</taxon>
        <taxon>rosids</taxon>
        <taxon>fabids</taxon>
        <taxon>Fabales</taxon>
        <taxon>Fabaceae</taxon>
        <taxon>Papilionoideae</taxon>
        <taxon>50 kb inversion clade</taxon>
        <taxon>NPAAA clade</taxon>
        <taxon>indigoferoid/millettioid clade</taxon>
        <taxon>Phaseoleae</taxon>
        <taxon>Vigna</taxon>
    </lineage>
</organism>
<feature type="transmembrane region" description="Helical" evidence="6">
    <location>
        <begin position="234"/>
        <end position="254"/>
    </location>
</feature>
<feature type="transmembrane region" description="Helical" evidence="6">
    <location>
        <begin position="266"/>
        <end position="284"/>
    </location>
</feature>
<evidence type="ECO:0000256" key="5">
    <source>
        <dbReference type="SAM" id="MobiDB-lite"/>
    </source>
</evidence>
<evidence type="ECO:0000256" key="4">
    <source>
        <dbReference type="ARBA" id="ARBA00023136"/>
    </source>
</evidence>
<evidence type="ECO:0000256" key="1">
    <source>
        <dbReference type="ARBA" id="ARBA00004141"/>
    </source>
</evidence>
<keyword evidence="3 6" id="KW-1133">Transmembrane helix</keyword>
<reference evidence="7 8" key="1">
    <citation type="submission" date="2019-04" db="EMBL/GenBank/DDBJ databases">
        <title>An improved genome assembly and genetic linkage map for asparagus bean, Vigna unguiculata ssp. sesquipedialis.</title>
        <authorList>
            <person name="Xia Q."/>
            <person name="Zhang R."/>
            <person name="Dong Y."/>
        </authorList>
    </citation>
    <scope>NUCLEOTIDE SEQUENCE [LARGE SCALE GENOMIC DNA]</scope>
    <source>
        <tissue evidence="7">Leaf</tissue>
    </source>
</reference>
<gene>
    <name evidence="7" type="ORF">DEO72_LG2g4039</name>
</gene>
<dbReference type="InterPro" id="IPR003689">
    <property type="entry name" value="ZIP"/>
</dbReference>
<feature type="region of interest" description="Disordered" evidence="5">
    <location>
        <begin position="74"/>
        <end position="157"/>
    </location>
</feature>
<proteinExistence type="predicted"/>
<feature type="region of interest" description="Disordered" evidence="5">
    <location>
        <begin position="18"/>
        <end position="40"/>
    </location>
</feature>
<dbReference type="AlphaFoldDB" id="A0A4D6L587"/>
<feature type="compositionally biased region" description="Basic residues" evidence="5">
    <location>
        <begin position="80"/>
        <end position="92"/>
    </location>
</feature>
<feature type="transmembrane region" description="Helical" evidence="6">
    <location>
        <begin position="43"/>
        <end position="61"/>
    </location>
</feature>
<feature type="compositionally biased region" description="Low complexity" evidence="5">
    <location>
        <begin position="139"/>
        <end position="148"/>
    </location>
</feature>
<feature type="transmembrane region" description="Helical" evidence="6">
    <location>
        <begin position="296"/>
        <end position="315"/>
    </location>
</feature>
<dbReference type="PANTHER" id="PTHR16950:SF16">
    <property type="entry name" value="ZINC TRANSPORTER ZIP13"/>
    <property type="match status" value="1"/>
</dbReference>
<evidence type="ECO:0000256" key="6">
    <source>
        <dbReference type="SAM" id="Phobius"/>
    </source>
</evidence>
<dbReference type="PANTHER" id="PTHR16950">
    <property type="entry name" value="ZINC TRANSPORTER SLC39A7 HISTIDINE-RICH MEMBRANE PROTEIN KE4"/>
    <property type="match status" value="1"/>
</dbReference>
<sequence>MPRLVVLLVDLIPFGGEHSHSHHNHEDHDHHGSSGHGHSHSLADLSIGLSILAGIVLFLLVEKVVRYVEENSGEANSWTHGHHHHNHNSKKKLKDDNFSNDAKEDRLLDERKDDQVSSDVLKGDNPSQSETLLRKRTGSNVTKSTVDSSSDDIKSSNVEEPVRLPTSLVFGYLNLFSDGVHNFTDGMALGSAFLLYGSVGGWSRTLFLLAHELPQEIGDFGILIRSGFSIPKALFFNFLSALVALAGTALALLWGKDPGQSSLIEGFTAGGFIYIAIAGVLAEMNSNGNTKFSSTVVQIISLAMGMAVALGISLIE</sequence>
<comment type="subcellular location">
    <subcellularLocation>
        <location evidence="1">Membrane</location>
        <topology evidence="1">Multi-pass membrane protein</topology>
    </subcellularLocation>
</comment>
<dbReference type="GO" id="GO:0005385">
    <property type="term" value="F:zinc ion transmembrane transporter activity"/>
    <property type="evidence" value="ECO:0007669"/>
    <property type="project" value="TreeGrafter"/>
</dbReference>
<keyword evidence="2 6" id="KW-0812">Transmembrane</keyword>
<dbReference type="GO" id="GO:0016020">
    <property type="term" value="C:membrane"/>
    <property type="evidence" value="ECO:0007669"/>
    <property type="project" value="UniProtKB-SubCell"/>
</dbReference>
<dbReference type="Pfam" id="PF02535">
    <property type="entry name" value="Zip"/>
    <property type="match status" value="1"/>
</dbReference>
<protein>
    <submittedName>
        <fullName evidence="7">Solute carrier family 39</fullName>
    </submittedName>
</protein>
<evidence type="ECO:0000313" key="7">
    <source>
        <dbReference type="EMBL" id="QCD83692.1"/>
    </source>
</evidence>
<evidence type="ECO:0000313" key="8">
    <source>
        <dbReference type="Proteomes" id="UP000501690"/>
    </source>
</evidence>
<accession>A0A4D6L587</accession>
<evidence type="ECO:0000256" key="3">
    <source>
        <dbReference type="ARBA" id="ARBA00022989"/>
    </source>
</evidence>
<feature type="compositionally biased region" description="Basic and acidic residues" evidence="5">
    <location>
        <begin position="93"/>
        <end position="115"/>
    </location>
</feature>
<evidence type="ECO:0000256" key="2">
    <source>
        <dbReference type="ARBA" id="ARBA00022692"/>
    </source>
</evidence>
<name>A0A4D6L587_VIGUN</name>
<dbReference type="GO" id="GO:0006882">
    <property type="term" value="P:intracellular zinc ion homeostasis"/>
    <property type="evidence" value="ECO:0007669"/>
    <property type="project" value="TreeGrafter"/>
</dbReference>
<dbReference type="Proteomes" id="UP000501690">
    <property type="component" value="Linkage Group LG2"/>
</dbReference>